<gene>
    <name evidence="2" type="ORF">GUJ93_ZPchr0012g20323</name>
</gene>
<dbReference type="Proteomes" id="UP000729402">
    <property type="component" value="Unassembled WGS sequence"/>
</dbReference>
<evidence type="ECO:0000256" key="1">
    <source>
        <dbReference type="SAM" id="MobiDB-lite"/>
    </source>
</evidence>
<name>A0A8J5WPM6_ZIZPA</name>
<feature type="compositionally biased region" description="Polar residues" evidence="1">
    <location>
        <begin position="63"/>
        <end position="74"/>
    </location>
</feature>
<evidence type="ECO:0000313" key="2">
    <source>
        <dbReference type="EMBL" id="KAG8095060.1"/>
    </source>
</evidence>
<feature type="region of interest" description="Disordered" evidence="1">
    <location>
        <begin position="35"/>
        <end position="121"/>
    </location>
</feature>
<reference evidence="2" key="1">
    <citation type="journal article" date="2021" name="bioRxiv">
        <title>Whole Genome Assembly and Annotation of Northern Wild Rice, Zizania palustris L., Supports a Whole Genome Duplication in the Zizania Genus.</title>
        <authorList>
            <person name="Haas M."/>
            <person name="Kono T."/>
            <person name="Macchietto M."/>
            <person name="Millas R."/>
            <person name="McGilp L."/>
            <person name="Shao M."/>
            <person name="Duquette J."/>
            <person name="Hirsch C.N."/>
            <person name="Kimball J."/>
        </authorList>
    </citation>
    <scope>NUCLEOTIDE SEQUENCE</scope>
    <source>
        <tissue evidence="2">Fresh leaf tissue</tissue>
    </source>
</reference>
<reference evidence="2" key="2">
    <citation type="submission" date="2021-02" db="EMBL/GenBank/DDBJ databases">
        <authorList>
            <person name="Kimball J.A."/>
            <person name="Haas M.W."/>
            <person name="Macchietto M."/>
            <person name="Kono T."/>
            <person name="Duquette J."/>
            <person name="Shao M."/>
        </authorList>
    </citation>
    <scope>NUCLEOTIDE SEQUENCE</scope>
    <source>
        <tissue evidence="2">Fresh leaf tissue</tissue>
    </source>
</reference>
<dbReference type="EMBL" id="JAAALK010000080">
    <property type="protein sequence ID" value="KAG8095060.1"/>
    <property type="molecule type" value="Genomic_DNA"/>
</dbReference>
<feature type="compositionally biased region" description="Basic residues" evidence="1">
    <location>
        <begin position="48"/>
        <end position="61"/>
    </location>
</feature>
<organism evidence="2 3">
    <name type="scientific">Zizania palustris</name>
    <name type="common">Northern wild rice</name>
    <dbReference type="NCBI Taxonomy" id="103762"/>
    <lineage>
        <taxon>Eukaryota</taxon>
        <taxon>Viridiplantae</taxon>
        <taxon>Streptophyta</taxon>
        <taxon>Embryophyta</taxon>
        <taxon>Tracheophyta</taxon>
        <taxon>Spermatophyta</taxon>
        <taxon>Magnoliopsida</taxon>
        <taxon>Liliopsida</taxon>
        <taxon>Poales</taxon>
        <taxon>Poaceae</taxon>
        <taxon>BOP clade</taxon>
        <taxon>Oryzoideae</taxon>
        <taxon>Oryzeae</taxon>
        <taxon>Zizaniinae</taxon>
        <taxon>Zizania</taxon>
    </lineage>
</organism>
<proteinExistence type="predicted"/>
<sequence>MLVGSWERFNRVWSALRLKLPCLPDVDILDPALKKRKADLGTAGSSKRPAKKKLKRPKHLSHVSSSNLTSEEGTSSGGVAVEPDDPASCLGASELDRAMDDDDGAEASASEESSRSGVRGR</sequence>
<evidence type="ECO:0000313" key="3">
    <source>
        <dbReference type="Proteomes" id="UP000729402"/>
    </source>
</evidence>
<feature type="compositionally biased region" description="Low complexity" evidence="1">
    <location>
        <begin position="106"/>
        <end position="121"/>
    </location>
</feature>
<dbReference type="AlphaFoldDB" id="A0A8J5WPM6"/>
<protein>
    <submittedName>
        <fullName evidence="2">Uncharacterized protein</fullName>
    </submittedName>
</protein>
<keyword evidence="3" id="KW-1185">Reference proteome</keyword>
<comment type="caution">
    <text evidence="2">The sequence shown here is derived from an EMBL/GenBank/DDBJ whole genome shotgun (WGS) entry which is preliminary data.</text>
</comment>
<accession>A0A8J5WPM6</accession>